<dbReference type="Gene3D" id="3.30.1180.20">
    <property type="entry name" value="Dihydroxyacetone kinase, domain 2"/>
    <property type="match status" value="1"/>
</dbReference>
<feature type="region of interest" description="Disordered" evidence="5">
    <location>
        <begin position="344"/>
        <end position="391"/>
    </location>
</feature>
<dbReference type="FunFam" id="1.25.40.340:FF:000002">
    <property type="entry name" value="Dihydroxyacetone kinase, L subunit"/>
    <property type="match status" value="1"/>
</dbReference>
<sequence length="618" mass="62917">MTRLYDDPASFTEDMLAGFLDLHRRYVRGVDGGVVRAGATRTGKVAVVVGGGSGHYPAFCGVVGPGFADGAVVGNIFTSPSAQQAYEVARAADNGGGVLFLFGNYAGDVMNFGLAQQRLRAEGIDTRTVLVTDDIASAVPAEADKRRGIAGDFVVFKTAAAAAEAGYPLAEVERVARATNERTRSLGVAFAGCTLPGQDHPLFTVPAGTMGLGLGIHGEPGVSSDDLPSAAELARVLVGGVLAERPEGAGPRVAVILNGLGATKYEELFVVWKTVAEELARAGLEVVDPEVGELVTSLDMAGCSLTLCWLDDELADLWCAPADTPAYRKNPHRVADVADGIDRAVPGATDGGQVSDSANRDRNSGAANGGQDSDSGTGVPKTVRSSPDSREYGRAVAEVLAEVAEAIAAAEDELGRLDAVAGDGDHGRGMLRGVRAAVDAARASVDSGHGVASVLGAAGDAWAGRAGGTSGVLWGAALRSAGGQLGDERSPLGTTDVRAAVWAAIETVQGLGGAEPGDKTLLDALVPFHDALDSAAGSGTPVGAAWQQAARVAQQAADDTAGLRPRIGRARPLADRSVGTPDPGAVSLALCLRTVATAFARHAHNAPEVSLVDEGSDR</sequence>
<dbReference type="NCBIfam" id="NF011049">
    <property type="entry name" value="PRK14479.1"/>
    <property type="match status" value="1"/>
</dbReference>
<comment type="caution">
    <text evidence="8">The sequence shown here is derived from an EMBL/GenBank/DDBJ whole genome shotgun (WGS) entry which is preliminary data.</text>
</comment>
<dbReference type="GO" id="GO:0006796">
    <property type="term" value="P:phosphate-containing compound metabolic process"/>
    <property type="evidence" value="ECO:0007669"/>
    <property type="project" value="UniProtKB-ARBA"/>
</dbReference>
<dbReference type="Proteomes" id="UP000649753">
    <property type="component" value="Unassembled WGS sequence"/>
</dbReference>
<keyword evidence="3 8" id="KW-0418">Kinase</keyword>
<gene>
    <name evidence="8" type="ORF">H4W31_006865</name>
</gene>
<dbReference type="PANTHER" id="PTHR28629:SF4">
    <property type="entry name" value="TRIOKINASE_FMN CYCLASE"/>
    <property type="match status" value="1"/>
</dbReference>
<evidence type="ECO:0000256" key="5">
    <source>
        <dbReference type="SAM" id="MobiDB-lite"/>
    </source>
</evidence>
<dbReference type="InterPro" id="IPR050861">
    <property type="entry name" value="Dihydroxyacetone_Kinase"/>
</dbReference>
<keyword evidence="2" id="KW-0547">Nucleotide-binding</keyword>
<dbReference type="SMART" id="SM01120">
    <property type="entry name" value="Dak2"/>
    <property type="match status" value="1"/>
</dbReference>
<evidence type="ECO:0000313" key="9">
    <source>
        <dbReference type="Proteomes" id="UP000649753"/>
    </source>
</evidence>
<dbReference type="Gene3D" id="1.25.40.340">
    <property type="match status" value="1"/>
</dbReference>
<accession>A0A927MAY0</accession>
<dbReference type="GO" id="GO:0005524">
    <property type="term" value="F:ATP binding"/>
    <property type="evidence" value="ECO:0007669"/>
    <property type="project" value="UniProtKB-KW"/>
</dbReference>
<dbReference type="InterPro" id="IPR004007">
    <property type="entry name" value="DhaL_dom"/>
</dbReference>
<evidence type="ECO:0000256" key="1">
    <source>
        <dbReference type="ARBA" id="ARBA00022679"/>
    </source>
</evidence>
<dbReference type="PANTHER" id="PTHR28629">
    <property type="entry name" value="TRIOKINASE/FMN CYCLASE"/>
    <property type="match status" value="1"/>
</dbReference>
<organism evidence="8 9">
    <name type="scientific">Plantactinospora soyae</name>
    <dbReference type="NCBI Taxonomy" id="1544732"/>
    <lineage>
        <taxon>Bacteria</taxon>
        <taxon>Bacillati</taxon>
        <taxon>Actinomycetota</taxon>
        <taxon>Actinomycetes</taxon>
        <taxon>Micromonosporales</taxon>
        <taxon>Micromonosporaceae</taxon>
        <taxon>Plantactinospora</taxon>
    </lineage>
</organism>
<dbReference type="InterPro" id="IPR036117">
    <property type="entry name" value="DhaL_dom_sf"/>
</dbReference>
<proteinExistence type="predicted"/>
<feature type="domain" description="DhaK" evidence="7">
    <location>
        <begin position="7"/>
        <end position="327"/>
    </location>
</feature>
<dbReference type="GO" id="GO:0004371">
    <property type="term" value="F:glycerone kinase activity"/>
    <property type="evidence" value="ECO:0007669"/>
    <property type="project" value="UniProtKB-EC"/>
</dbReference>
<evidence type="ECO:0000256" key="2">
    <source>
        <dbReference type="ARBA" id="ARBA00022741"/>
    </source>
</evidence>
<dbReference type="EMBL" id="JADBEB010000001">
    <property type="protein sequence ID" value="MBE1491227.1"/>
    <property type="molecule type" value="Genomic_DNA"/>
</dbReference>
<protein>
    <submittedName>
        <fullName evidence="8">Dihydroxyacetone kinase</fullName>
        <ecNumber evidence="8">2.7.1.29</ecNumber>
    </submittedName>
</protein>
<keyword evidence="1 8" id="KW-0808">Transferase</keyword>
<evidence type="ECO:0000313" key="8">
    <source>
        <dbReference type="EMBL" id="MBE1491227.1"/>
    </source>
</evidence>
<reference evidence="8" key="1">
    <citation type="submission" date="2020-10" db="EMBL/GenBank/DDBJ databases">
        <title>Sequencing the genomes of 1000 actinobacteria strains.</title>
        <authorList>
            <person name="Klenk H.-P."/>
        </authorList>
    </citation>
    <scope>NUCLEOTIDE SEQUENCE</scope>
    <source>
        <strain evidence="8">DSM 46832</strain>
    </source>
</reference>
<keyword evidence="4" id="KW-0067">ATP-binding</keyword>
<evidence type="ECO:0000259" key="6">
    <source>
        <dbReference type="PROSITE" id="PS51480"/>
    </source>
</evidence>
<name>A0A927MAY0_9ACTN</name>
<dbReference type="PROSITE" id="PS51481">
    <property type="entry name" value="DHAK"/>
    <property type="match status" value="1"/>
</dbReference>
<dbReference type="Pfam" id="PF02734">
    <property type="entry name" value="Dak2"/>
    <property type="match status" value="1"/>
</dbReference>
<evidence type="ECO:0000256" key="4">
    <source>
        <dbReference type="ARBA" id="ARBA00022840"/>
    </source>
</evidence>
<dbReference type="EC" id="2.7.1.29" evidence="8"/>
<dbReference type="RefSeq" id="WP_192770346.1">
    <property type="nucleotide sequence ID" value="NZ_JADBEB010000001.1"/>
</dbReference>
<keyword evidence="9" id="KW-1185">Reference proteome</keyword>
<dbReference type="Gene3D" id="3.40.50.10440">
    <property type="entry name" value="Dihydroxyacetone kinase, domain 1"/>
    <property type="match status" value="1"/>
</dbReference>
<dbReference type="GO" id="GO:0005829">
    <property type="term" value="C:cytosol"/>
    <property type="evidence" value="ECO:0007669"/>
    <property type="project" value="TreeGrafter"/>
</dbReference>
<dbReference type="SUPFAM" id="SSF82549">
    <property type="entry name" value="DAK1/DegV-like"/>
    <property type="match status" value="1"/>
</dbReference>
<evidence type="ECO:0000259" key="7">
    <source>
        <dbReference type="PROSITE" id="PS51481"/>
    </source>
</evidence>
<evidence type="ECO:0000256" key="3">
    <source>
        <dbReference type="ARBA" id="ARBA00022777"/>
    </source>
</evidence>
<dbReference type="GO" id="GO:0019563">
    <property type="term" value="P:glycerol catabolic process"/>
    <property type="evidence" value="ECO:0007669"/>
    <property type="project" value="TreeGrafter"/>
</dbReference>
<dbReference type="InterPro" id="IPR004006">
    <property type="entry name" value="DhaK_dom"/>
</dbReference>
<dbReference type="SUPFAM" id="SSF101473">
    <property type="entry name" value="DhaL-like"/>
    <property type="match status" value="1"/>
</dbReference>
<dbReference type="FunFam" id="3.40.50.10440:FF:000003">
    <property type="entry name" value="Homodimeric dihydroxyacetone kinase"/>
    <property type="match status" value="1"/>
</dbReference>
<feature type="domain" description="DhaL" evidence="6">
    <location>
        <begin position="394"/>
        <end position="597"/>
    </location>
</feature>
<dbReference type="PROSITE" id="PS51480">
    <property type="entry name" value="DHAL"/>
    <property type="match status" value="1"/>
</dbReference>
<dbReference type="Pfam" id="PF02733">
    <property type="entry name" value="Dak1"/>
    <property type="match status" value="1"/>
</dbReference>
<feature type="region of interest" description="Disordered" evidence="5">
    <location>
        <begin position="558"/>
        <end position="579"/>
    </location>
</feature>
<dbReference type="AlphaFoldDB" id="A0A927MAY0"/>